<keyword evidence="4 5" id="KW-0720">Serine protease</keyword>
<dbReference type="PROSITE" id="PS50106">
    <property type="entry name" value="PDZ"/>
    <property type="match status" value="1"/>
</dbReference>
<accession>A0A246BPX6</accession>
<dbReference type="GO" id="GO:0004175">
    <property type="term" value="F:endopeptidase activity"/>
    <property type="evidence" value="ECO:0007669"/>
    <property type="project" value="TreeGrafter"/>
</dbReference>
<dbReference type="PANTHER" id="PTHR32060:SF30">
    <property type="entry name" value="CARBOXY-TERMINAL PROCESSING PROTEASE CTPA"/>
    <property type="match status" value="1"/>
</dbReference>
<dbReference type="NCBIfam" id="TIGR00225">
    <property type="entry name" value="prc"/>
    <property type="match status" value="1"/>
</dbReference>
<keyword evidence="9" id="KW-1185">Reference proteome</keyword>
<dbReference type="Proteomes" id="UP000197208">
    <property type="component" value="Unassembled WGS sequence"/>
</dbReference>
<comment type="similarity">
    <text evidence="1 5">Belongs to the peptidase S41A family.</text>
</comment>
<dbReference type="Gene3D" id="2.30.42.10">
    <property type="match status" value="1"/>
</dbReference>
<dbReference type="SMART" id="SM00228">
    <property type="entry name" value="PDZ"/>
    <property type="match status" value="1"/>
</dbReference>
<dbReference type="Pfam" id="PF13180">
    <property type="entry name" value="PDZ_2"/>
    <property type="match status" value="1"/>
</dbReference>
<evidence type="ECO:0000256" key="5">
    <source>
        <dbReference type="RuleBase" id="RU004404"/>
    </source>
</evidence>
<dbReference type="GO" id="GO:0006508">
    <property type="term" value="P:proteolysis"/>
    <property type="evidence" value="ECO:0007669"/>
    <property type="project" value="UniProtKB-KW"/>
</dbReference>
<dbReference type="GO" id="GO:0030288">
    <property type="term" value="C:outer membrane-bounded periplasmic space"/>
    <property type="evidence" value="ECO:0007669"/>
    <property type="project" value="TreeGrafter"/>
</dbReference>
<sequence>MNAKRLTIVGVALSATAAVAYAQLGGYTQANLSSTATGKSFLQVINDLNRLYLYPVDQEKLLRGAITGALGSLDDEFTYYSQPEDNAIDSENLSGEFYGIGVQLVAANADGTGGKIDNVFRTGAASTAGVQIGDVFVKIDDKDVTSAKLNEIVRLVRGKQGTTVNVTFARDGKPYTVKMERQPVAIVSVEQTVLPGNIGYIALNTFYNEKASEQFAAAVADMKKKNVSSLILDLRDNGGGLLNAGRDVADQFMQSGPIVSLRDRSKRTQVFGGNATNRATDYTGKLIVLVNKNSASASEVVSGALQDTGRATIVGEQTFGKGVAQIPTTLPDGGKAAIVNSEWLTPKGREIHKKGITPDVVVKDTRYTTPPNLTGSGVTPGAKVTFTIEGKPVTVTADKDGKFSYTGEIKRPSRSAAQGEAVVDLQTDAILKKAVELLSK</sequence>
<feature type="chain" id="PRO_5012760775" evidence="6">
    <location>
        <begin position="23"/>
        <end position="440"/>
    </location>
</feature>
<name>A0A246BPX6_9DEIO</name>
<dbReference type="RefSeq" id="WP_088247509.1">
    <property type="nucleotide sequence ID" value="NZ_BNAM01000002.1"/>
</dbReference>
<evidence type="ECO:0000256" key="3">
    <source>
        <dbReference type="ARBA" id="ARBA00022801"/>
    </source>
</evidence>
<evidence type="ECO:0000256" key="2">
    <source>
        <dbReference type="ARBA" id="ARBA00022670"/>
    </source>
</evidence>
<comment type="caution">
    <text evidence="8">The sequence shown here is derived from an EMBL/GenBank/DDBJ whole genome shotgun (WGS) entry which is preliminary data.</text>
</comment>
<dbReference type="Gene3D" id="3.30.750.44">
    <property type="match status" value="1"/>
</dbReference>
<dbReference type="InterPro" id="IPR004447">
    <property type="entry name" value="Peptidase_S41A"/>
</dbReference>
<protein>
    <submittedName>
        <fullName evidence="8">Peptidase S41</fullName>
    </submittedName>
</protein>
<dbReference type="InterPro" id="IPR036034">
    <property type="entry name" value="PDZ_sf"/>
</dbReference>
<feature type="signal peptide" evidence="6">
    <location>
        <begin position="1"/>
        <end position="22"/>
    </location>
</feature>
<gene>
    <name evidence="8" type="ORF">CBQ26_05450</name>
</gene>
<dbReference type="AlphaFoldDB" id="A0A246BPX6"/>
<dbReference type="Gene3D" id="2.60.40.10">
    <property type="entry name" value="Immunoglobulins"/>
    <property type="match status" value="1"/>
</dbReference>
<dbReference type="PANTHER" id="PTHR32060">
    <property type="entry name" value="TAIL-SPECIFIC PROTEASE"/>
    <property type="match status" value="1"/>
</dbReference>
<dbReference type="InterPro" id="IPR005151">
    <property type="entry name" value="Tail-specific_protease"/>
</dbReference>
<dbReference type="InterPro" id="IPR013783">
    <property type="entry name" value="Ig-like_fold"/>
</dbReference>
<keyword evidence="2 5" id="KW-0645">Protease</keyword>
<evidence type="ECO:0000313" key="8">
    <source>
        <dbReference type="EMBL" id="OWL97704.1"/>
    </source>
</evidence>
<dbReference type="SUPFAM" id="SSF50156">
    <property type="entry name" value="PDZ domain-like"/>
    <property type="match status" value="1"/>
</dbReference>
<proteinExistence type="inferred from homology"/>
<evidence type="ECO:0000256" key="4">
    <source>
        <dbReference type="ARBA" id="ARBA00022825"/>
    </source>
</evidence>
<evidence type="ECO:0000256" key="6">
    <source>
        <dbReference type="SAM" id="SignalP"/>
    </source>
</evidence>
<dbReference type="OrthoDB" id="9812068at2"/>
<dbReference type="CDD" id="cd06782">
    <property type="entry name" value="cpPDZ_CPP-like"/>
    <property type="match status" value="1"/>
</dbReference>
<dbReference type="InterPro" id="IPR001478">
    <property type="entry name" value="PDZ"/>
</dbReference>
<keyword evidence="6" id="KW-0732">Signal</keyword>
<keyword evidence="3 5" id="KW-0378">Hydrolase</keyword>
<reference evidence="8 9" key="1">
    <citation type="submission" date="2017-05" db="EMBL/GenBank/DDBJ databases">
        <title>De novo genome assembly of Deniococcus indicus strain DR1.</title>
        <authorList>
            <person name="Chauhan D."/>
            <person name="Yennamalli R.M."/>
            <person name="Priyadarshini R."/>
        </authorList>
    </citation>
    <scope>NUCLEOTIDE SEQUENCE [LARGE SCALE GENOMIC DNA]</scope>
    <source>
        <strain evidence="8 9">DR1</strain>
    </source>
</reference>
<dbReference type="SUPFAM" id="SSF52096">
    <property type="entry name" value="ClpP/crotonase"/>
    <property type="match status" value="1"/>
</dbReference>
<evidence type="ECO:0000259" key="7">
    <source>
        <dbReference type="PROSITE" id="PS50106"/>
    </source>
</evidence>
<evidence type="ECO:0000256" key="1">
    <source>
        <dbReference type="ARBA" id="ARBA00009179"/>
    </source>
</evidence>
<dbReference type="GO" id="GO:0007165">
    <property type="term" value="P:signal transduction"/>
    <property type="evidence" value="ECO:0007669"/>
    <property type="project" value="TreeGrafter"/>
</dbReference>
<dbReference type="GO" id="GO:0008236">
    <property type="term" value="F:serine-type peptidase activity"/>
    <property type="evidence" value="ECO:0007669"/>
    <property type="project" value="UniProtKB-KW"/>
</dbReference>
<organism evidence="8 9">
    <name type="scientific">Deinococcus indicus</name>
    <dbReference type="NCBI Taxonomy" id="223556"/>
    <lineage>
        <taxon>Bacteria</taxon>
        <taxon>Thermotogati</taxon>
        <taxon>Deinococcota</taxon>
        <taxon>Deinococci</taxon>
        <taxon>Deinococcales</taxon>
        <taxon>Deinococcaceae</taxon>
        <taxon>Deinococcus</taxon>
    </lineage>
</organism>
<feature type="domain" description="PDZ" evidence="7">
    <location>
        <begin position="94"/>
        <end position="157"/>
    </location>
</feature>
<dbReference type="InterPro" id="IPR029045">
    <property type="entry name" value="ClpP/crotonase-like_dom_sf"/>
</dbReference>
<dbReference type="Gene3D" id="3.90.226.10">
    <property type="entry name" value="2-enoyl-CoA Hydratase, Chain A, domain 1"/>
    <property type="match status" value="1"/>
</dbReference>
<dbReference type="Pfam" id="PF03572">
    <property type="entry name" value="Peptidase_S41"/>
    <property type="match status" value="1"/>
</dbReference>
<dbReference type="EMBL" id="NHMK01000009">
    <property type="protein sequence ID" value="OWL97704.1"/>
    <property type="molecule type" value="Genomic_DNA"/>
</dbReference>
<dbReference type="CDD" id="cd07560">
    <property type="entry name" value="Peptidase_S41_CPP"/>
    <property type="match status" value="1"/>
</dbReference>
<evidence type="ECO:0000313" key="9">
    <source>
        <dbReference type="Proteomes" id="UP000197208"/>
    </source>
</evidence>
<dbReference type="SMART" id="SM00245">
    <property type="entry name" value="TSPc"/>
    <property type="match status" value="1"/>
</dbReference>